<dbReference type="PANTHER" id="PTHR43774:SF1">
    <property type="entry name" value="PEPTIDE METHIONINE SULFOXIDE REDUCTASE MSRA 2"/>
    <property type="match status" value="1"/>
</dbReference>
<evidence type="ECO:0000256" key="5">
    <source>
        <dbReference type="SAM" id="SignalP"/>
    </source>
</evidence>
<comment type="catalytic activity">
    <reaction evidence="3 4">
        <text>[thioredoxin]-disulfide + L-methionine + H2O = L-methionine (S)-S-oxide + [thioredoxin]-dithiol</text>
        <dbReference type="Rhea" id="RHEA:19993"/>
        <dbReference type="Rhea" id="RHEA-COMP:10698"/>
        <dbReference type="Rhea" id="RHEA-COMP:10700"/>
        <dbReference type="ChEBI" id="CHEBI:15377"/>
        <dbReference type="ChEBI" id="CHEBI:29950"/>
        <dbReference type="ChEBI" id="CHEBI:50058"/>
        <dbReference type="ChEBI" id="CHEBI:57844"/>
        <dbReference type="ChEBI" id="CHEBI:58772"/>
        <dbReference type="EC" id="1.8.4.11"/>
    </reaction>
</comment>
<dbReference type="NCBIfam" id="TIGR00401">
    <property type="entry name" value="msrA"/>
    <property type="match status" value="1"/>
</dbReference>
<dbReference type="EC" id="1.8.4.11" evidence="4"/>
<evidence type="ECO:0000313" key="7">
    <source>
        <dbReference type="EMBL" id="MEJ5979601.1"/>
    </source>
</evidence>
<evidence type="ECO:0000256" key="2">
    <source>
        <dbReference type="ARBA" id="ARBA00047806"/>
    </source>
</evidence>
<dbReference type="PANTHER" id="PTHR43774">
    <property type="entry name" value="PEPTIDE METHIONINE SULFOXIDE REDUCTASE"/>
    <property type="match status" value="1"/>
</dbReference>
<keyword evidence="1 4" id="KW-0560">Oxidoreductase</keyword>
<evidence type="ECO:0000256" key="3">
    <source>
        <dbReference type="ARBA" id="ARBA00048782"/>
    </source>
</evidence>
<feature type="domain" description="Peptide methionine sulphoxide reductase MsrA" evidence="6">
    <location>
        <begin position="48"/>
        <end position="198"/>
    </location>
</feature>
<dbReference type="HAMAP" id="MF_01401">
    <property type="entry name" value="MsrA"/>
    <property type="match status" value="1"/>
</dbReference>
<evidence type="ECO:0000256" key="1">
    <source>
        <dbReference type="ARBA" id="ARBA00023002"/>
    </source>
</evidence>
<dbReference type="GO" id="GO:0008113">
    <property type="term" value="F:peptide-methionine (S)-S-oxide reductase activity"/>
    <property type="evidence" value="ECO:0007669"/>
    <property type="project" value="UniProtKB-EC"/>
</dbReference>
<evidence type="ECO:0000259" key="6">
    <source>
        <dbReference type="Pfam" id="PF01625"/>
    </source>
</evidence>
<comment type="similarity">
    <text evidence="4">Belongs to the MsrA Met sulfoxide reductase family.</text>
</comment>
<dbReference type="InterPro" id="IPR002569">
    <property type="entry name" value="Met_Sox_Rdtase_MsrA_dom"/>
</dbReference>
<comment type="function">
    <text evidence="4">Has an important function as a repair enzyme for proteins that have been inactivated by oxidation. Catalyzes the reversible oxidation-reduction of methionine sulfoxide in proteins to methionine.</text>
</comment>
<name>A0ABU8S2M2_9SPHN</name>
<feature type="active site" evidence="4">
    <location>
        <position position="55"/>
    </location>
</feature>
<dbReference type="EMBL" id="JBBHJZ010000010">
    <property type="protein sequence ID" value="MEJ5979601.1"/>
    <property type="molecule type" value="Genomic_DNA"/>
</dbReference>
<dbReference type="Proteomes" id="UP001361239">
    <property type="component" value="Unassembled WGS sequence"/>
</dbReference>
<evidence type="ECO:0000313" key="8">
    <source>
        <dbReference type="Proteomes" id="UP001361239"/>
    </source>
</evidence>
<gene>
    <name evidence="4 7" type="primary">msrA</name>
    <name evidence="7" type="ORF">WG901_23315</name>
</gene>
<proteinExistence type="inferred from homology"/>
<dbReference type="Pfam" id="PF01625">
    <property type="entry name" value="PMSR"/>
    <property type="match status" value="1"/>
</dbReference>
<dbReference type="Gene3D" id="3.30.1060.10">
    <property type="entry name" value="Peptide methionine sulphoxide reductase MsrA"/>
    <property type="match status" value="1"/>
</dbReference>
<comment type="caution">
    <text evidence="7">The sequence shown here is derived from an EMBL/GenBank/DDBJ whole genome shotgun (WGS) entry which is preliminary data.</text>
</comment>
<feature type="signal peptide" evidence="5">
    <location>
        <begin position="1"/>
        <end position="26"/>
    </location>
</feature>
<comment type="catalytic activity">
    <reaction evidence="2 4">
        <text>L-methionyl-[protein] + [thioredoxin]-disulfide + H2O = L-methionyl-(S)-S-oxide-[protein] + [thioredoxin]-dithiol</text>
        <dbReference type="Rhea" id="RHEA:14217"/>
        <dbReference type="Rhea" id="RHEA-COMP:10698"/>
        <dbReference type="Rhea" id="RHEA-COMP:10700"/>
        <dbReference type="Rhea" id="RHEA-COMP:12313"/>
        <dbReference type="Rhea" id="RHEA-COMP:12315"/>
        <dbReference type="ChEBI" id="CHEBI:15377"/>
        <dbReference type="ChEBI" id="CHEBI:16044"/>
        <dbReference type="ChEBI" id="CHEBI:29950"/>
        <dbReference type="ChEBI" id="CHEBI:44120"/>
        <dbReference type="ChEBI" id="CHEBI:50058"/>
        <dbReference type="EC" id="1.8.4.11"/>
    </reaction>
</comment>
<protein>
    <recommendedName>
        <fullName evidence="4">Peptide methionine sulfoxide reductase MsrA</fullName>
        <shortName evidence="4">Protein-methionine-S-oxide reductase</shortName>
        <ecNumber evidence="4">1.8.4.11</ecNumber>
    </recommendedName>
    <alternativeName>
        <fullName evidence="4">Peptide-methionine (S)-S-oxide reductase</fullName>
        <shortName evidence="4">Peptide Met(O) reductase</shortName>
    </alternativeName>
</protein>
<keyword evidence="8" id="KW-1185">Reference proteome</keyword>
<dbReference type="SUPFAM" id="SSF55068">
    <property type="entry name" value="Peptide methionine sulfoxide reductase"/>
    <property type="match status" value="1"/>
</dbReference>
<evidence type="ECO:0000256" key="4">
    <source>
        <dbReference type="HAMAP-Rule" id="MF_01401"/>
    </source>
</evidence>
<dbReference type="InterPro" id="IPR036509">
    <property type="entry name" value="Met_Sox_Rdtase_MsrA_sf"/>
</dbReference>
<organism evidence="7 8">
    <name type="scientific">Novosphingobium anseongense</name>
    <dbReference type="NCBI Taxonomy" id="3133436"/>
    <lineage>
        <taxon>Bacteria</taxon>
        <taxon>Pseudomonadati</taxon>
        <taxon>Pseudomonadota</taxon>
        <taxon>Alphaproteobacteria</taxon>
        <taxon>Sphingomonadales</taxon>
        <taxon>Sphingomonadaceae</taxon>
        <taxon>Novosphingobium</taxon>
    </lineage>
</organism>
<feature type="chain" id="PRO_5047299747" description="Peptide methionine sulfoxide reductase MsrA" evidence="5">
    <location>
        <begin position="27"/>
        <end position="222"/>
    </location>
</feature>
<keyword evidence="5" id="KW-0732">Signal</keyword>
<accession>A0ABU8S2M2</accession>
<reference evidence="7 8" key="1">
    <citation type="submission" date="2024-03" db="EMBL/GenBank/DDBJ databases">
        <authorList>
            <person name="Jo J.-H."/>
        </authorList>
    </citation>
    <scope>NUCLEOTIDE SEQUENCE [LARGE SCALE GENOMIC DNA]</scope>
    <source>
        <strain evidence="7 8">PS1R-30</strain>
    </source>
</reference>
<sequence length="222" mass="23653">MNRIAPIAAVLLVGAALVYGTAPGSAAERAVLTPAAAVTEPVVGHRETAVFAGGCFWGVEGVFSHVKGVISATSGYAGGAASTANYEIVSGGTTGHAESVRIVFDPAQVNYADLLRIYFSVVADPTQVNRQGPNTGTQYRTALFPTSTGQQRVAQAYIAQLTAARTFARPIATRIETGKAFYPAEEHHQDFMARNPAYPYIVVNDRPKVEALRRLFPARWKG</sequence>
<dbReference type="RefSeq" id="WP_339589597.1">
    <property type="nucleotide sequence ID" value="NZ_JBBHJZ010000010.1"/>
</dbReference>